<dbReference type="Pfam" id="PF17762">
    <property type="entry name" value="HTH_ParB"/>
    <property type="match status" value="1"/>
</dbReference>
<feature type="compositionally biased region" description="Basic residues" evidence="3">
    <location>
        <begin position="9"/>
        <end position="23"/>
    </location>
</feature>
<dbReference type="EMBL" id="CP000385">
    <property type="protein sequence ID" value="ABG11668.1"/>
    <property type="molecule type" value="Genomic_DNA"/>
</dbReference>
<dbReference type="SUPFAM" id="SSF109709">
    <property type="entry name" value="KorB DNA-binding domain-like"/>
    <property type="match status" value="1"/>
</dbReference>
<evidence type="ECO:0000256" key="1">
    <source>
        <dbReference type="ARBA" id="ARBA00006295"/>
    </source>
</evidence>
<proteinExistence type="inferred from homology"/>
<organism evidence="5">
    <name type="scientific">Mycobacterium sp. (strain MCS)</name>
    <dbReference type="NCBI Taxonomy" id="164756"/>
    <lineage>
        <taxon>Bacteria</taxon>
        <taxon>Bacillati</taxon>
        <taxon>Actinomycetota</taxon>
        <taxon>Actinomycetes</taxon>
        <taxon>Mycobacteriales</taxon>
        <taxon>Mycobacteriaceae</taxon>
        <taxon>Mycobacterium</taxon>
    </lineage>
</organism>
<accession>A0A5Q5BT52</accession>
<reference evidence="5" key="1">
    <citation type="submission" date="2006-06" db="EMBL/GenBank/DDBJ databases">
        <title>Complete sequence of plasmid of Mycobacterium sp. MCS.</title>
        <authorList>
            <consortium name="US DOE Joint Genome Institute"/>
            <person name="Copeland A."/>
            <person name="Lucas S."/>
            <person name="Lapidus A."/>
            <person name="Barry K."/>
            <person name="Detter J.C."/>
            <person name="Glavina del Rio T."/>
            <person name="Hammon N."/>
            <person name="Israni S."/>
            <person name="Dalin E."/>
            <person name="Tice H."/>
            <person name="Pitluck S."/>
            <person name="Martinez M."/>
            <person name="Schmutz J."/>
            <person name="Larimer F."/>
            <person name="Land M."/>
            <person name="Hauser L."/>
            <person name="Kyrpides N."/>
            <person name="Kim E."/>
            <person name="Miller C.D."/>
            <person name="Hughes J.E."/>
            <person name="Anderson A.J."/>
            <person name="Sims R.C."/>
            <person name="Richardson P."/>
        </authorList>
    </citation>
    <scope>NUCLEOTIDE SEQUENCE [LARGE SCALE GENOMIC DNA]</scope>
    <source>
        <strain evidence="5">MCS</strain>
        <plasmid evidence="5">Plasmid1</plasmid>
    </source>
</reference>
<evidence type="ECO:0000256" key="2">
    <source>
        <dbReference type="ARBA" id="ARBA00022829"/>
    </source>
</evidence>
<geneLocation type="plasmid" evidence="5">
    <name>Plasmid1</name>
</geneLocation>
<dbReference type="InterPro" id="IPR003115">
    <property type="entry name" value="ParB_N"/>
</dbReference>
<name>A0A5Q5BT52_MYCSS</name>
<protein>
    <submittedName>
        <fullName evidence="5">ParB-like partition protein</fullName>
    </submittedName>
</protein>
<dbReference type="KEGG" id="mmc:Mmcs_5568"/>
<sequence>MTDTTATRPTRRAGKPAAKRKTANRFAKLAGGESVTDADLSPATSPGGGTGLIGGMSAVAADEAFRVVQLAVSEIAPHPFNAAARSQPQPGDPKWEELLSAVRANGVRLPVLVVPRAAFVSARPAAAQELSDSARYVLVYGHRRRAAALEAGRDTVPAVVDDTIMADNGDLDEMATENLGRQDLSDLAEADLFARYSEAGFSQRAIAERLGIDQATVSRRLALLLLAPEVRAAVDGGQLPSAEAAAFAGVLPYGPARRWQKKKDPDQDTEGRRLEQIEALRLVLERGWTAQRAAERVAAERDGRAEAHALGVPLIEDPRAELGEDYIERRISRDQYRAGMDVLGAINANTGQLDLYSREKRTENQPGSGVDTETADGAGSAADGHGPTPSPDRDAGGDTGEPGEWAHDASDSDEDSEAAALAEQQRVDTAAAVAAQARRREACAALITHQPSNAELLKMLVRQYLSGVAARSQTSAVRALLRDWDATADGAGDKARNARAWHHAVAAAELHTAELKAALWDDDAVAHLELLIERVGYQPTDWETRQLAEARG</sequence>
<dbReference type="InterPro" id="IPR050336">
    <property type="entry name" value="Chromosome_partition/occlusion"/>
</dbReference>
<dbReference type="InterPro" id="IPR004437">
    <property type="entry name" value="ParB/RepB/Spo0J"/>
</dbReference>
<dbReference type="PANTHER" id="PTHR33375:SF1">
    <property type="entry name" value="CHROMOSOME-PARTITIONING PROTEIN PARB-RELATED"/>
    <property type="match status" value="1"/>
</dbReference>
<dbReference type="Gene3D" id="3.90.1530.30">
    <property type="match status" value="1"/>
</dbReference>
<dbReference type="GO" id="GO:0007059">
    <property type="term" value="P:chromosome segregation"/>
    <property type="evidence" value="ECO:0007669"/>
    <property type="project" value="UniProtKB-KW"/>
</dbReference>
<dbReference type="Gene3D" id="1.10.10.2830">
    <property type="match status" value="1"/>
</dbReference>
<dbReference type="SUPFAM" id="SSF110849">
    <property type="entry name" value="ParB/Sulfiredoxin"/>
    <property type="match status" value="1"/>
</dbReference>
<dbReference type="PANTHER" id="PTHR33375">
    <property type="entry name" value="CHROMOSOME-PARTITIONING PROTEIN PARB-RELATED"/>
    <property type="match status" value="1"/>
</dbReference>
<dbReference type="GO" id="GO:0003677">
    <property type="term" value="F:DNA binding"/>
    <property type="evidence" value="ECO:0007669"/>
    <property type="project" value="InterPro"/>
</dbReference>
<feature type="region of interest" description="Disordered" evidence="3">
    <location>
        <begin position="354"/>
        <end position="424"/>
    </location>
</feature>
<dbReference type="InterPro" id="IPR041468">
    <property type="entry name" value="HTH_ParB/Spo0J"/>
</dbReference>
<evidence type="ECO:0000313" key="5">
    <source>
        <dbReference type="EMBL" id="ABG11668.1"/>
    </source>
</evidence>
<dbReference type="GO" id="GO:0005694">
    <property type="term" value="C:chromosome"/>
    <property type="evidence" value="ECO:0007669"/>
    <property type="project" value="TreeGrafter"/>
</dbReference>
<keyword evidence="2" id="KW-0159">Chromosome partition</keyword>
<keyword evidence="5" id="KW-0614">Plasmid</keyword>
<dbReference type="InterPro" id="IPR036086">
    <property type="entry name" value="ParB/Sulfiredoxin_sf"/>
</dbReference>
<comment type="similarity">
    <text evidence="1">Belongs to the ParB family.</text>
</comment>
<dbReference type="AlphaFoldDB" id="A0A5Q5BT52"/>
<evidence type="ECO:0000259" key="4">
    <source>
        <dbReference type="SMART" id="SM00470"/>
    </source>
</evidence>
<gene>
    <name evidence="5" type="ordered locus">Mmcs_5568</name>
</gene>
<evidence type="ECO:0000256" key="3">
    <source>
        <dbReference type="SAM" id="MobiDB-lite"/>
    </source>
</evidence>
<dbReference type="SMART" id="SM00470">
    <property type="entry name" value="ParB"/>
    <property type="match status" value="1"/>
</dbReference>
<feature type="region of interest" description="Disordered" evidence="3">
    <location>
        <begin position="1"/>
        <end position="43"/>
    </location>
</feature>
<dbReference type="NCBIfam" id="TIGR00180">
    <property type="entry name" value="parB_part"/>
    <property type="match status" value="1"/>
</dbReference>
<dbReference type="Pfam" id="PF02195">
    <property type="entry name" value="ParB_N"/>
    <property type="match status" value="1"/>
</dbReference>
<feature type="compositionally biased region" description="Low complexity" evidence="3">
    <location>
        <begin position="375"/>
        <end position="386"/>
    </location>
</feature>
<feature type="domain" description="ParB-like N-terminal" evidence="4">
    <location>
        <begin position="68"/>
        <end position="179"/>
    </location>
</feature>